<protein>
    <recommendedName>
        <fullName evidence="3">DUF2059 domain-containing protein</fullName>
    </recommendedName>
</protein>
<geneLocation type="plasmid" evidence="4">
    <name>1</name>
</geneLocation>
<keyword evidence="2" id="KW-0732">Signal</keyword>
<feature type="signal peptide" evidence="2">
    <location>
        <begin position="1"/>
        <end position="28"/>
    </location>
</feature>
<reference evidence="5" key="3">
    <citation type="submission" date="2021-08" db="EMBL/GenBank/DDBJ databases">
        <authorList>
            <person name="Tani A."/>
            <person name="Ola A."/>
            <person name="Ogura Y."/>
            <person name="Katsura K."/>
            <person name="Hayashi T."/>
        </authorList>
    </citation>
    <scope>NUCLEOTIDE SEQUENCE</scope>
    <source>
        <strain evidence="5">DSM 21893</strain>
    </source>
</reference>
<keyword evidence="4" id="KW-0614">Plasmid</keyword>
<evidence type="ECO:0000313" key="4">
    <source>
        <dbReference type="EMBL" id="CAA2136369.1"/>
    </source>
</evidence>
<reference evidence="5" key="1">
    <citation type="journal article" date="2016" name="Front. Microbiol.">
        <title>Genome Sequence of the Piezophilic, Mesophilic Sulfate-Reducing Bacterium Desulfovibrio indicus J2T.</title>
        <authorList>
            <person name="Cao J."/>
            <person name="Maignien L."/>
            <person name="Shao Z."/>
            <person name="Alain K."/>
            <person name="Jebbar M."/>
        </authorList>
    </citation>
    <scope>NUCLEOTIDE SEQUENCE</scope>
    <source>
        <strain evidence="5">DSM 21893</strain>
    </source>
</reference>
<dbReference type="AlphaFoldDB" id="A0A679JMW0"/>
<organism evidence="4">
    <name type="scientific">Methylobacterium bullatum</name>
    <dbReference type="NCBI Taxonomy" id="570505"/>
    <lineage>
        <taxon>Bacteria</taxon>
        <taxon>Pseudomonadati</taxon>
        <taxon>Pseudomonadota</taxon>
        <taxon>Alphaproteobacteria</taxon>
        <taxon>Hyphomicrobiales</taxon>
        <taxon>Methylobacteriaceae</taxon>
        <taxon>Methylobacterium</taxon>
    </lineage>
</organism>
<keyword evidence="6" id="KW-1185">Reference proteome</keyword>
<evidence type="ECO:0000259" key="3">
    <source>
        <dbReference type="Pfam" id="PF09832"/>
    </source>
</evidence>
<proteinExistence type="predicted"/>
<dbReference type="InterPro" id="IPR018637">
    <property type="entry name" value="DUF2059"/>
</dbReference>
<gene>
    <name evidence="4" type="ORF">MBLL_00083</name>
    <name evidence="5" type="ORF">OICFNHDK_3038</name>
</gene>
<reference evidence="4" key="2">
    <citation type="submission" date="2019-12" db="EMBL/GenBank/DDBJ databases">
        <authorList>
            <person name="Cremers G."/>
        </authorList>
    </citation>
    <scope>NUCLEOTIDE SEQUENCE</scope>
    <source>
        <strain evidence="4">Mbul2</strain>
        <plasmid evidence="4">1</plasmid>
    </source>
</reference>
<accession>A0A679JMW0</accession>
<dbReference type="RefSeq" id="WP_056140161.1">
    <property type="nucleotide sequence ID" value="NZ_BPQF01000014.1"/>
</dbReference>
<feature type="region of interest" description="Disordered" evidence="1">
    <location>
        <begin position="30"/>
        <end position="55"/>
    </location>
</feature>
<name>A0A679JMW0_9HYPH</name>
<evidence type="ECO:0000256" key="2">
    <source>
        <dbReference type="SAM" id="SignalP"/>
    </source>
</evidence>
<evidence type="ECO:0000313" key="5">
    <source>
        <dbReference type="EMBL" id="GJD40566.1"/>
    </source>
</evidence>
<dbReference type="EMBL" id="BPQF01000014">
    <property type="protein sequence ID" value="GJD40566.1"/>
    <property type="molecule type" value="Genomic_DNA"/>
</dbReference>
<dbReference type="Pfam" id="PF09832">
    <property type="entry name" value="DUF2059"/>
    <property type="match status" value="1"/>
</dbReference>
<evidence type="ECO:0000256" key="1">
    <source>
        <dbReference type="SAM" id="MobiDB-lite"/>
    </source>
</evidence>
<sequence length="194" mass="21023">MSRRLSSVLTGSILAALLAASVPTIVHAQAQKPTAPAKPGAKPAAPSTPAAQQPTYTPNHLALAREVTLSSGIARSFDSILPAFGQQIKQAAITRPDLTKDLDEVLTSLAPEMELQKQMMIETAAKIYASRLSEAELTEIVAFFHSAAGKRYVETQPQVLDEIVQAMQNWTQGVSEYMMVRVRAEMGKRGHELQ</sequence>
<feature type="domain" description="DUF2059" evidence="3">
    <location>
        <begin position="120"/>
        <end position="175"/>
    </location>
</feature>
<evidence type="ECO:0000313" key="6">
    <source>
        <dbReference type="Proteomes" id="UP001055307"/>
    </source>
</evidence>
<dbReference type="EMBL" id="LR743510">
    <property type="protein sequence ID" value="CAA2136369.1"/>
    <property type="molecule type" value="Genomic_DNA"/>
</dbReference>
<dbReference type="Proteomes" id="UP001055307">
    <property type="component" value="Unassembled WGS sequence"/>
</dbReference>
<feature type="chain" id="PRO_5044628379" description="DUF2059 domain-containing protein" evidence="2">
    <location>
        <begin position="29"/>
        <end position="194"/>
    </location>
</feature>